<gene>
    <name evidence="2" type="primary">POP3</name>
    <name evidence="2" type="ORF">IWW36_003027</name>
</gene>
<name>A0A9W8IES9_9FUNG</name>
<keyword evidence="2" id="KW-0378">Hydrolase</keyword>
<dbReference type="InterPro" id="IPR029064">
    <property type="entry name" value="Ribosomal_eL30-like_sf"/>
</dbReference>
<dbReference type="InterPro" id="IPR013241">
    <property type="entry name" value="RNase_P_Pop3"/>
</dbReference>
<dbReference type="PANTHER" id="PTHR28272">
    <property type="entry name" value="RIBONUCLEASES P/MRP PROTEIN SUBUNIT POP3"/>
    <property type="match status" value="1"/>
</dbReference>
<dbReference type="GO" id="GO:0000172">
    <property type="term" value="C:ribonuclease MRP complex"/>
    <property type="evidence" value="ECO:0007669"/>
    <property type="project" value="TreeGrafter"/>
</dbReference>
<dbReference type="AlphaFoldDB" id="A0A9W8IES9"/>
<dbReference type="GO" id="GO:0000171">
    <property type="term" value="F:ribonuclease MRP activity"/>
    <property type="evidence" value="ECO:0007669"/>
    <property type="project" value="TreeGrafter"/>
</dbReference>
<dbReference type="EMBL" id="JANBUW010000125">
    <property type="protein sequence ID" value="KAJ2848873.1"/>
    <property type="molecule type" value="Genomic_DNA"/>
</dbReference>
<reference evidence="2" key="1">
    <citation type="submission" date="2022-07" db="EMBL/GenBank/DDBJ databases">
        <title>Phylogenomic reconstructions and comparative analyses of Kickxellomycotina fungi.</title>
        <authorList>
            <person name="Reynolds N.K."/>
            <person name="Stajich J.E."/>
            <person name="Barry K."/>
            <person name="Grigoriev I.V."/>
            <person name="Crous P."/>
            <person name="Smith M.E."/>
        </authorList>
    </citation>
    <scope>NUCLEOTIDE SEQUENCE</scope>
    <source>
        <strain evidence="2">NRRL 1566</strain>
    </source>
</reference>
<accession>A0A9W8IES9</accession>
<organism evidence="2 3">
    <name type="scientific">Coemansia brasiliensis</name>
    <dbReference type="NCBI Taxonomy" id="2650707"/>
    <lineage>
        <taxon>Eukaryota</taxon>
        <taxon>Fungi</taxon>
        <taxon>Fungi incertae sedis</taxon>
        <taxon>Zoopagomycota</taxon>
        <taxon>Kickxellomycotina</taxon>
        <taxon>Kickxellomycetes</taxon>
        <taxon>Kickxellales</taxon>
        <taxon>Kickxellaceae</taxon>
        <taxon>Coemansia</taxon>
    </lineage>
</organism>
<dbReference type="EC" id="3.1.26.5" evidence="2"/>
<dbReference type="GO" id="GO:0034965">
    <property type="term" value="P:intronic box C/D snoRNA processing"/>
    <property type="evidence" value="ECO:0007669"/>
    <property type="project" value="TreeGrafter"/>
</dbReference>
<proteinExistence type="predicted"/>
<keyword evidence="3" id="KW-1185">Reference proteome</keyword>
<dbReference type="GO" id="GO:0005655">
    <property type="term" value="C:nucleolar ribonuclease P complex"/>
    <property type="evidence" value="ECO:0007669"/>
    <property type="project" value="TreeGrafter"/>
</dbReference>
<dbReference type="PANTHER" id="PTHR28272:SF1">
    <property type="entry name" value="RIBONUCLEASES P_MRP PROTEIN SUBUNIT POP3"/>
    <property type="match status" value="1"/>
</dbReference>
<dbReference type="Proteomes" id="UP001139887">
    <property type="component" value="Unassembled WGS sequence"/>
</dbReference>
<dbReference type="Gene3D" id="3.30.1330.30">
    <property type="match status" value="1"/>
</dbReference>
<evidence type="ECO:0000313" key="2">
    <source>
        <dbReference type="EMBL" id="KAJ2848873.1"/>
    </source>
</evidence>
<dbReference type="Pfam" id="PF08228">
    <property type="entry name" value="RNase_P_pop3"/>
    <property type="match status" value="1"/>
</dbReference>
<evidence type="ECO:0000256" key="1">
    <source>
        <dbReference type="SAM" id="MobiDB-lite"/>
    </source>
</evidence>
<dbReference type="GO" id="GO:0006364">
    <property type="term" value="P:rRNA processing"/>
    <property type="evidence" value="ECO:0007669"/>
    <property type="project" value="InterPro"/>
</dbReference>
<feature type="region of interest" description="Disordered" evidence="1">
    <location>
        <begin position="65"/>
        <end position="86"/>
    </location>
</feature>
<evidence type="ECO:0000313" key="3">
    <source>
        <dbReference type="Proteomes" id="UP001139887"/>
    </source>
</evidence>
<dbReference type="GO" id="GO:0005829">
    <property type="term" value="C:cytosol"/>
    <property type="evidence" value="ECO:0007669"/>
    <property type="project" value="TreeGrafter"/>
</dbReference>
<dbReference type="GO" id="GO:0004526">
    <property type="term" value="F:ribonuclease P activity"/>
    <property type="evidence" value="ECO:0007669"/>
    <property type="project" value="UniProtKB-EC"/>
</dbReference>
<dbReference type="GO" id="GO:0008033">
    <property type="term" value="P:tRNA processing"/>
    <property type="evidence" value="ECO:0007669"/>
    <property type="project" value="InterPro"/>
</dbReference>
<sequence>MATTVRALGVQRRQVFKHALEKPYTTSWPSATQAVQNEIVDLLCTALQPLSTYFAESRRICRSRLRRQRRRAKSKSETPKASLSDKALEGKKMLSHVVIGINSTTRALEKQARQSQLLSERDLALVVVCKGDIEPQLVAHFPGLAHAARTSKTDNETRRIMKLRLVGVGNGAEKRLAAAVGQPRASAIGIRAGIPALDTIIDYAHANVAIPSVPWIGSRSTAEGCHSAPEFHPMAVRELRTSAPITGKRKSTASADAAKASKKVK</sequence>
<dbReference type="OrthoDB" id="20109at2759"/>
<protein>
    <submittedName>
        <fullName evidence="2">RNase P and RNase MRP subunit</fullName>
        <ecNumber evidence="2">3.1.26.5</ecNumber>
    </submittedName>
</protein>
<feature type="region of interest" description="Disordered" evidence="1">
    <location>
        <begin position="242"/>
        <end position="265"/>
    </location>
</feature>
<comment type="caution">
    <text evidence="2">The sequence shown here is derived from an EMBL/GenBank/DDBJ whole genome shotgun (WGS) entry which is preliminary data.</text>
</comment>